<feature type="chain" id="PRO_5014361993" description="DUF4198 domain-containing protein" evidence="1">
    <location>
        <begin position="19"/>
        <end position="294"/>
    </location>
</feature>
<keyword evidence="1" id="KW-0732">Signal</keyword>
<evidence type="ECO:0000313" key="3">
    <source>
        <dbReference type="Proteomes" id="UP000236592"/>
    </source>
</evidence>
<gene>
    <name evidence="2" type="ORF">C1A40_07615</name>
</gene>
<dbReference type="Proteomes" id="UP000236592">
    <property type="component" value="Chromosome"/>
</dbReference>
<name>A0A2I7SHI0_9FLAO</name>
<dbReference type="RefSeq" id="WP_102995392.1">
    <property type="nucleotide sequence ID" value="NZ_CP025938.1"/>
</dbReference>
<evidence type="ECO:0008006" key="4">
    <source>
        <dbReference type="Google" id="ProtNLM"/>
    </source>
</evidence>
<evidence type="ECO:0000313" key="2">
    <source>
        <dbReference type="EMBL" id="AUS05352.1"/>
    </source>
</evidence>
<sequence>MKTTLQLVLLLLGLSSFAQERTLVTDKKNYELGEVINIKFSWHHDVVYDSIQQVDLSDFKIKNKTESITYSSGKMTKASSCRMEAYDSGTYVIESPVYYFKGKAFRAAPVKIQVTAPQEYESIKKEFKKYTDHIAAKDFEASMEYLLPEFFDIFPRSHVVKIMEESFDAPEAEIDFKKFRILNIDEPRKVKGKYYASMRYMTVMTMKPTVVAEIEPGSDEMKLAENLITLALEKTFGSKNVKYIKKRGFYEIKSVTDAYAVSKKGKSDWKFLVLEREYKLVLEKLIPKEMFSKI</sequence>
<dbReference type="AlphaFoldDB" id="A0A2I7SHI0"/>
<dbReference type="KEGG" id="taj:C1A40_07615"/>
<feature type="signal peptide" evidence="1">
    <location>
        <begin position="1"/>
        <end position="18"/>
    </location>
</feature>
<proteinExistence type="predicted"/>
<evidence type="ECO:0000256" key="1">
    <source>
        <dbReference type="SAM" id="SignalP"/>
    </source>
</evidence>
<reference evidence="3" key="1">
    <citation type="submission" date="2018-01" db="EMBL/GenBank/DDBJ databases">
        <title>Complete genome of Tamlana sp. UJ94.</title>
        <authorList>
            <person name="Jung J."/>
            <person name="Chung D."/>
            <person name="Bae S.S."/>
            <person name="Baek K."/>
        </authorList>
    </citation>
    <scope>NUCLEOTIDE SEQUENCE [LARGE SCALE GENOMIC DNA]</scope>
    <source>
        <strain evidence="3">UJ94</strain>
    </source>
</reference>
<keyword evidence="3" id="KW-1185">Reference proteome</keyword>
<dbReference type="OrthoDB" id="982449at2"/>
<dbReference type="EMBL" id="CP025938">
    <property type="protein sequence ID" value="AUS05352.1"/>
    <property type="molecule type" value="Genomic_DNA"/>
</dbReference>
<protein>
    <recommendedName>
        <fullName evidence="4">DUF4198 domain-containing protein</fullName>
    </recommendedName>
</protein>
<organism evidence="2 3">
    <name type="scientific">Pseudotamlana carrageenivorans</name>
    <dbReference type="NCBI Taxonomy" id="2069432"/>
    <lineage>
        <taxon>Bacteria</taxon>
        <taxon>Pseudomonadati</taxon>
        <taxon>Bacteroidota</taxon>
        <taxon>Flavobacteriia</taxon>
        <taxon>Flavobacteriales</taxon>
        <taxon>Flavobacteriaceae</taxon>
        <taxon>Pseudotamlana</taxon>
    </lineage>
</organism>
<accession>A0A2I7SHI0</accession>